<sequence length="547" mass="60948">MNGTIHTVRRPEGTNVYLVGGGIASLAAAVHLHHDAHVPAHQIHLIEASPVPGGSMGGAGDWRKGYAVRAARKLNFTYNCLYDTLSRVSSIRDPSKTVLDEIVSFNKGHDELGECRARLVATTPTGPEIVDVKSIGLSTTDRLDILGLVLEAEENVASDEIQAHFKPEFFESKFWDMWSSMYGFQPWHSAVEFRRYLHRFLHEFPHISTLAGIEHTPMNDYECVIVPLEAHLKELGVDFQYETAVTSVAFRPGNDICVSALHSTHKGNETTVDILPSDIVLITLGSSTANSRVGDNKRPPPPLPAQDALMENPDPVWKFWTSLADPAANPHAEAFGHPKTFYSRISKSSWLSFTVTLIDADFLDNLREWSRSSDGSCPLITFRDSPWMMSITIPHQPYFLNQPDNVHVLWGYGLYPDQEGTFVKKPMMECTGEEILTELLHHLDLPIHPTLEQSTTIPCLMPYIGSPYLTREAGDRPQVVPRGSRNLGLLGQYVEMERDVTFTMEYSVRAAQTAVYHLMGVDKEPPPVHRGDQSVQTLGEALMAIMS</sequence>
<dbReference type="GeneID" id="85307992"/>
<dbReference type="GO" id="GO:0071949">
    <property type="term" value="F:FAD binding"/>
    <property type="evidence" value="ECO:0007669"/>
    <property type="project" value="InterPro"/>
</dbReference>
<protein>
    <submittedName>
        <fullName evidence="1">Myosin-cross-reactive antigen family protein</fullName>
    </submittedName>
</protein>
<proteinExistence type="predicted"/>
<dbReference type="GO" id="GO:0006631">
    <property type="term" value="P:fatty acid metabolic process"/>
    <property type="evidence" value="ECO:0007669"/>
    <property type="project" value="InterPro"/>
</dbReference>
<reference evidence="1" key="1">
    <citation type="submission" date="2023-06" db="EMBL/GenBank/DDBJ databases">
        <title>Genome-scale phylogeny and comparative genomics of the fungal order Sordariales.</title>
        <authorList>
            <consortium name="Lawrence Berkeley National Laboratory"/>
            <person name="Hensen N."/>
            <person name="Bonometti L."/>
            <person name="Westerberg I."/>
            <person name="Brannstrom I.O."/>
            <person name="Guillou S."/>
            <person name="Cros-Aarteil S."/>
            <person name="Calhoun S."/>
            <person name="Haridas S."/>
            <person name="Kuo A."/>
            <person name="Mondo S."/>
            <person name="Pangilinan J."/>
            <person name="Riley R."/>
            <person name="Labutti K."/>
            <person name="Andreopoulos B."/>
            <person name="Lipzen A."/>
            <person name="Chen C."/>
            <person name="Yanf M."/>
            <person name="Daum C."/>
            <person name="Ng V."/>
            <person name="Clum A."/>
            <person name="Steindorff A."/>
            <person name="Ohm R."/>
            <person name="Martin F."/>
            <person name="Silar P."/>
            <person name="Natvig D."/>
            <person name="Lalanne C."/>
            <person name="Gautier V."/>
            <person name="Ament-Velasquez S.L."/>
            <person name="Kruys A."/>
            <person name="Hutchinson M.I."/>
            <person name="Powell A.J."/>
            <person name="Barry K."/>
            <person name="Miller A.N."/>
            <person name="Grigoriev I.V."/>
            <person name="Debuchy R."/>
            <person name="Gladieux P."/>
            <person name="Thoren M.H."/>
            <person name="Johannesson H."/>
        </authorList>
    </citation>
    <scope>NUCLEOTIDE SEQUENCE</scope>
    <source>
        <strain evidence="1">8032-3</strain>
    </source>
</reference>
<keyword evidence="2" id="KW-1185">Reference proteome</keyword>
<dbReference type="Gene3D" id="3.30.9.80">
    <property type="match status" value="1"/>
</dbReference>
<dbReference type="PANTHER" id="PTHR37417">
    <property type="entry name" value="67 KDA MYOSIN-CROSS-REACTIVE ANTIGEN FAMILY PROTEIN (AFU_ORTHOLOGUE AFUA_5G09970)"/>
    <property type="match status" value="1"/>
</dbReference>
<comment type="caution">
    <text evidence="1">The sequence shown here is derived from an EMBL/GenBank/DDBJ whole genome shotgun (WGS) entry which is preliminary data.</text>
</comment>
<dbReference type="EMBL" id="MU839018">
    <property type="protein sequence ID" value="KAK1764762.1"/>
    <property type="molecule type" value="Genomic_DNA"/>
</dbReference>
<dbReference type="Gene3D" id="3.50.50.60">
    <property type="entry name" value="FAD/NAD(P)-binding domain"/>
    <property type="match status" value="2"/>
</dbReference>
<evidence type="ECO:0000313" key="1">
    <source>
        <dbReference type="EMBL" id="KAK1764762.1"/>
    </source>
</evidence>
<dbReference type="InterPro" id="IPR036188">
    <property type="entry name" value="FAD/NAD-bd_sf"/>
</dbReference>
<dbReference type="InterPro" id="IPR010354">
    <property type="entry name" value="Oleate_hydratase"/>
</dbReference>
<dbReference type="Pfam" id="PF06100">
    <property type="entry name" value="MCRA"/>
    <property type="match status" value="1"/>
</dbReference>
<gene>
    <name evidence="1" type="ORF">QBC33DRAFT_456320</name>
</gene>
<dbReference type="AlphaFoldDB" id="A0AAJ0BVI2"/>
<dbReference type="SUPFAM" id="SSF51905">
    <property type="entry name" value="FAD/NAD(P)-binding domain"/>
    <property type="match status" value="1"/>
</dbReference>
<dbReference type="Proteomes" id="UP001244011">
    <property type="component" value="Unassembled WGS sequence"/>
</dbReference>
<evidence type="ECO:0000313" key="2">
    <source>
        <dbReference type="Proteomes" id="UP001244011"/>
    </source>
</evidence>
<name>A0AAJ0BVI2_9PEZI</name>
<dbReference type="PANTHER" id="PTHR37417:SF2">
    <property type="entry name" value="67 KDA MYOSIN-CROSS-REACTIVE ANTIGEN FAMILY PROTEIN (AFU_ORTHOLOGUE AFUA_5G09970)"/>
    <property type="match status" value="1"/>
</dbReference>
<dbReference type="GO" id="GO:0050151">
    <property type="term" value="F:oleate hydratase activity"/>
    <property type="evidence" value="ECO:0007669"/>
    <property type="project" value="InterPro"/>
</dbReference>
<dbReference type="RefSeq" id="XP_060280975.1">
    <property type="nucleotide sequence ID" value="XM_060424805.1"/>
</dbReference>
<accession>A0AAJ0BVI2</accession>
<organism evidence="1 2">
    <name type="scientific">Phialemonium atrogriseum</name>
    <dbReference type="NCBI Taxonomy" id="1093897"/>
    <lineage>
        <taxon>Eukaryota</taxon>
        <taxon>Fungi</taxon>
        <taxon>Dikarya</taxon>
        <taxon>Ascomycota</taxon>
        <taxon>Pezizomycotina</taxon>
        <taxon>Sordariomycetes</taxon>
        <taxon>Sordariomycetidae</taxon>
        <taxon>Cephalothecales</taxon>
        <taxon>Cephalothecaceae</taxon>
        <taxon>Phialemonium</taxon>
    </lineage>
</organism>